<name>A0AAD9Y7T8_COLKA</name>
<organism evidence="2 3">
    <name type="scientific">Colletotrichum kahawae</name>
    <name type="common">Coffee berry disease fungus</name>
    <dbReference type="NCBI Taxonomy" id="34407"/>
    <lineage>
        <taxon>Eukaryota</taxon>
        <taxon>Fungi</taxon>
        <taxon>Dikarya</taxon>
        <taxon>Ascomycota</taxon>
        <taxon>Pezizomycotina</taxon>
        <taxon>Sordariomycetes</taxon>
        <taxon>Hypocreomycetidae</taxon>
        <taxon>Glomerellales</taxon>
        <taxon>Glomerellaceae</taxon>
        <taxon>Colletotrichum</taxon>
        <taxon>Colletotrichum gloeosporioides species complex</taxon>
    </lineage>
</organism>
<keyword evidence="3" id="KW-1185">Reference proteome</keyword>
<evidence type="ECO:0000313" key="3">
    <source>
        <dbReference type="Proteomes" id="UP001281614"/>
    </source>
</evidence>
<reference evidence="2" key="1">
    <citation type="submission" date="2023-02" db="EMBL/GenBank/DDBJ databases">
        <title>Colletotrichum kahawae CIFC_Que2 genome sequencing and assembly.</title>
        <authorList>
            <person name="Baroncelli R."/>
        </authorList>
    </citation>
    <scope>NUCLEOTIDE SEQUENCE</scope>
    <source>
        <strain evidence="2">CIFC_Que2</strain>
    </source>
</reference>
<feature type="region of interest" description="Disordered" evidence="1">
    <location>
        <begin position="1"/>
        <end position="37"/>
    </location>
</feature>
<evidence type="ECO:0000313" key="2">
    <source>
        <dbReference type="EMBL" id="KAK2742079.1"/>
    </source>
</evidence>
<sequence>MSSSTVHYHGEPGHGPGPGPGPGERESPEPEQEQEQEQVCCACLPVLTCQPASQGGQGRDDDTTNIRDTGTEASGTLLKTRLWLQVLRRSSFASQTTGYQKRTNVAPQGRATLLWVKADMG</sequence>
<dbReference type="AlphaFoldDB" id="A0AAD9Y7T8"/>
<accession>A0AAD9Y7T8</accession>
<gene>
    <name evidence="2" type="ORF">CKAH01_01506</name>
</gene>
<comment type="caution">
    <text evidence="2">The sequence shown here is derived from an EMBL/GenBank/DDBJ whole genome shotgun (WGS) entry which is preliminary data.</text>
</comment>
<feature type="region of interest" description="Disordered" evidence="1">
    <location>
        <begin position="49"/>
        <end position="73"/>
    </location>
</feature>
<protein>
    <submittedName>
        <fullName evidence="2">Uncharacterized protein</fullName>
    </submittedName>
</protein>
<dbReference type="Proteomes" id="UP001281614">
    <property type="component" value="Unassembled WGS sequence"/>
</dbReference>
<evidence type="ECO:0000256" key="1">
    <source>
        <dbReference type="SAM" id="MobiDB-lite"/>
    </source>
</evidence>
<dbReference type="EMBL" id="VYYT01000333">
    <property type="protein sequence ID" value="KAK2742079.1"/>
    <property type="molecule type" value="Genomic_DNA"/>
</dbReference>
<proteinExistence type="predicted"/>